<dbReference type="OrthoDB" id="165690at2"/>
<protein>
    <submittedName>
        <fullName evidence="2">Uncharacterized protein</fullName>
    </submittedName>
</protein>
<feature type="transmembrane region" description="Helical" evidence="1">
    <location>
        <begin position="6"/>
        <end position="23"/>
    </location>
</feature>
<feature type="transmembrane region" description="Helical" evidence="1">
    <location>
        <begin position="28"/>
        <end position="44"/>
    </location>
</feature>
<feature type="transmembrane region" description="Helical" evidence="1">
    <location>
        <begin position="91"/>
        <end position="112"/>
    </location>
</feature>
<dbReference type="AlphaFoldDB" id="A0A0S7BHW1"/>
<evidence type="ECO:0000313" key="3">
    <source>
        <dbReference type="Proteomes" id="UP000055060"/>
    </source>
</evidence>
<name>A0A0S7BHW1_9CHLR</name>
<keyword evidence="1" id="KW-1133">Transmembrane helix</keyword>
<reference evidence="2" key="1">
    <citation type="submission" date="2015-07" db="EMBL/GenBank/DDBJ databases">
        <title>Draft Genome Sequences of Anaerolinea thermolimosa IMO-1, Bellilinea caldifistulae GOMI-1, Leptolinea tardivitalis YMTK-2, Levilinea saccharolytica KIBI-1,Longilinea arvoryzae KOME-1, Previously Described as Members of the Anaerolineaceae (Chloroflexi).</title>
        <authorList>
            <person name="Sekiguchi Y."/>
            <person name="Ohashi A."/>
            <person name="Matsuura N."/>
            <person name="Tourlousse M.D."/>
        </authorList>
    </citation>
    <scope>NUCLEOTIDE SEQUENCE [LARGE SCALE GENOMIC DNA]</scope>
    <source>
        <strain evidence="2">KOME-1</strain>
    </source>
</reference>
<dbReference type="EMBL" id="DF967972">
    <property type="protein sequence ID" value="GAP14195.1"/>
    <property type="molecule type" value="Genomic_DNA"/>
</dbReference>
<keyword evidence="3" id="KW-1185">Reference proteome</keyword>
<dbReference type="Proteomes" id="UP000055060">
    <property type="component" value="Unassembled WGS sequence"/>
</dbReference>
<dbReference type="STRING" id="360412.LARV_01961"/>
<sequence>MEPSYSWLPLILIMASTLTLLISENWRWSIIALAVQYLGMFWMISWEWPLGLAAVKLVTGWMAGAVLGVSQPGSALAETGITRLPGRGFKIVTASLVWVLAFAIGPSLKTLLPAGTNYLLGAVILIGMGLLQLGMSLRPLRVILGLFTVLSGFELLYASVETSVLVTGLISGVNLGLALVGAYLLVNQEPEDVQ</sequence>
<feature type="transmembrane region" description="Helical" evidence="1">
    <location>
        <begin position="50"/>
        <end position="70"/>
    </location>
</feature>
<feature type="transmembrane region" description="Helical" evidence="1">
    <location>
        <begin position="118"/>
        <end position="135"/>
    </location>
</feature>
<evidence type="ECO:0000313" key="2">
    <source>
        <dbReference type="EMBL" id="GAP14195.1"/>
    </source>
</evidence>
<feature type="transmembrane region" description="Helical" evidence="1">
    <location>
        <begin position="142"/>
        <end position="160"/>
    </location>
</feature>
<feature type="transmembrane region" description="Helical" evidence="1">
    <location>
        <begin position="166"/>
        <end position="186"/>
    </location>
</feature>
<dbReference type="RefSeq" id="WP_075073479.1">
    <property type="nucleotide sequence ID" value="NZ_DF967972.1"/>
</dbReference>
<evidence type="ECO:0000256" key="1">
    <source>
        <dbReference type="SAM" id="Phobius"/>
    </source>
</evidence>
<organism evidence="2">
    <name type="scientific">Longilinea arvoryzae</name>
    <dbReference type="NCBI Taxonomy" id="360412"/>
    <lineage>
        <taxon>Bacteria</taxon>
        <taxon>Bacillati</taxon>
        <taxon>Chloroflexota</taxon>
        <taxon>Anaerolineae</taxon>
        <taxon>Anaerolineales</taxon>
        <taxon>Anaerolineaceae</taxon>
        <taxon>Longilinea</taxon>
    </lineage>
</organism>
<accession>A0A0S7BHW1</accession>
<proteinExistence type="predicted"/>
<keyword evidence="1" id="KW-0472">Membrane</keyword>
<gene>
    <name evidence="2" type="ORF">LARV_01961</name>
</gene>
<keyword evidence="1" id="KW-0812">Transmembrane</keyword>